<dbReference type="RefSeq" id="XP_015652889.1">
    <property type="nucleotide sequence ID" value="XM_015808436.1"/>
</dbReference>
<evidence type="ECO:0000256" key="4">
    <source>
        <dbReference type="ARBA" id="ARBA00022777"/>
    </source>
</evidence>
<dbReference type="RefSeq" id="XP_015652890.1">
    <property type="nucleotide sequence ID" value="XM_015808437.1"/>
</dbReference>
<protein>
    <recommendedName>
        <fullName evidence="5">Uridine kinase</fullName>
        <ecNumber evidence="5">2.7.1.48</ecNumber>
    </recommendedName>
</protein>
<keyword evidence="5" id="KW-0067">ATP-binding</keyword>
<keyword evidence="4 5" id="KW-0418">Kinase</keyword>
<sequence>MSCIVIGISGASGSGKTRLSRTIVTDLMDTCPPDSIGVVCEDFYYKDQSDIPESERIRVNYDHPNSLEHQLLAEQLRQLKAGKAVDLPQYDYVHHTRAAHTVHMTPKRVIIVEGILLFTVEELRKEMDCLIFVDAPLDICLIRRAKRDMMERGRTFDSVIEQYEKTVRPMYFAYIEPSKRWADIIVPSWKDNQVAVEVLKAKLNHDLSLMRGPVVATTTELE</sequence>
<dbReference type="EMBL" id="LGTL01000029">
    <property type="protein sequence ID" value="KPA74451.1"/>
    <property type="molecule type" value="Genomic_DNA"/>
</dbReference>
<accession>A0A0M9FRA6</accession>
<evidence type="ECO:0000256" key="5">
    <source>
        <dbReference type="RuleBase" id="RU003825"/>
    </source>
</evidence>
<dbReference type="SUPFAM" id="SSF52540">
    <property type="entry name" value="P-loop containing nucleoside triphosphate hydrolases"/>
    <property type="match status" value="1"/>
</dbReference>
<dbReference type="PRINTS" id="PR00988">
    <property type="entry name" value="URIDINKINASE"/>
</dbReference>
<reference evidence="7 8" key="1">
    <citation type="submission" date="2015-07" db="EMBL/GenBank/DDBJ databases">
        <title>High-quality genome of monoxenous trypanosomatid Leptomonas pyrrhocoris.</title>
        <authorList>
            <person name="Flegontov P."/>
            <person name="Butenko A."/>
            <person name="Firsov S."/>
            <person name="Vlcek C."/>
            <person name="Logacheva M.D."/>
            <person name="Field M."/>
            <person name="Filatov D."/>
            <person name="Flegontova O."/>
            <person name="Gerasimov E."/>
            <person name="Jackson A.P."/>
            <person name="Kelly S."/>
            <person name="Opperdoes F."/>
            <person name="O'Reilly A."/>
            <person name="Votypka J."/>
            <person name="Yurchenko V."/>
            <person name="Lukes J."/>
        </authorList>
    </citation>
    <scope>NUCLEOTIDE SEQUENCE [LARGE SCALE GENOMIC DNA]</scope>
    <source>
        <strain evidence="7">H10</strain>
    </source>
</reference>
<dbReference type="NCBIfam" id="TIGR00235">
    <property type="entry name" value="udk"/>
    <property type="match status" value="1"/>
</dbReference>
<evidence type="ECO:0000259" key="6">
    <source>
        <dbReference type="Pfam" id="PF00485"/>
    </source>
</evidence>
<dbReference type="AlphaFoldDB" id="A0A0M9FRA6"/>
<dbReference type="NCBIfam" id="NF004018">
    <property type="entry name" value="PRK05480.1"/>
    <property type="match status" value="1"/>
</dbReference>
<dbReference type="Pfam" id="PF00485">
    <property type="entry name" value="PRK"/>
    <property type="match status" value="1"/>
</dbReference>
<dbReference type="PANTHER" id="PTHR10285">
    <property type="entry name" value="URIDINE KINASE"/>
    <property type="match status" value="1"/>
</dbReference>
<name>A0A0M9FRA6_LEPPY</name>
<dbReference type="OMA" id="TVKPMHE"/>
<dbReference type="OrthoDB" id="10257085at2759"/>
<organism evidence="7 8">
    <name type="scientific">Leptomonas pyrrhocoris</name>
    <name type="common">Firebug parasite</name>
    <dbReference type="NCBI Taxonomy" id="157538"/>
    <lineage>
        <taxon>Eukaryota</taxon>
        <taxon>Discoba</taxon>
        <taxon>Euglenozoa</taxon>
        <taxon>Kinetoplastea</taxon>
        <taxon>Metakinetoplastina</taxon>
        <taxon>Trypanosomatida</taxon>
        <taxon>Trypanosomatidae</taxon>
        <taxon>Leishmaniinae</taxon>
        <taxon>Leptomonas</taxon>
    </lineage>
</organism>
<evidence type="ECO:0000256" key="1">
    <source>
        <dbReference type="ARBA" id="ARBA00004690"/>
    </source>
</evidence>
<dbReference type="EC" id="2.7.1.48" evidence="5"/>
<dbReference type="GO" id="GO:0005524">
    <property type="term" value="F:ATP binding"/>
    <property type="evidence" value="ECO:0007669"/>
    <property type="project" value="UniProtKB-KW"/>
</dbReference>
<dbReference type="GO" id="GO:0044206">
    <property type="term" value="P:UMP salvage"/>
    <property type="evidence" value="ECO:0007669"/>
    <property type="project" value="UniProtKB-UniPathway"/>
</dbReference>
<dbReference type="InterPro" id="IPR006083">
    <property type="entry name" value="PRK/URK"/>
</dbReference>
<evidence type="ECO:0000256" key="2">
    <source>
        <dbReference type="ARBA" id="ARBA00022679"/>
    </source>
</evidence>
<dbReference type="Proteomes" id="UP000037923">
    <property type="component" value="Unassembled WGS sequence"/>
</dbReference>
<dbReference type="Gene3D" id="3.40.50.300">
    <property type="entry name" value="P-loop containing nucleotide triphosphate hydrolases"/>
    <property type="match status" value="1"/>
</dbReference>
<comment type="catalytic activity">
    <reaction evidence="5">
        <text>uridine + ATP = UMP + ADP + H(+)</text>
        <dbReference type="Rhea" id="RHEA:16825"/>
        <dbReference type="ChEBI" id="CHEBI:15378"/>
        <dbReference type="ChEBI" id="CHEBI:16704"/>
        <dbReference type="ChEBI" id="CHEBI:30616"/>
        <dbReference type="ChEBI" id="CHEBI:57865"/>
        <dbReference type="ChEBI" id="CHEBI:456216"/>
        <dbReference type="EC" id="2.7.1.48"/>
    </reaction>
</comment>
<dbReference type="UniPathway" id="UPA00574">
    <property type="reaction ID" value="UER00637"/>
</dbReference>
<dbReference type="CDD" id="cd02023">
    <property type="entry name" value="UMPK"/>
    <property type="match status" value="1"/>
</dbReference>
<proteinExistence type="inferred from homology"/>
<gene>
    <name evidence="7" type="ORF">ABB37_09135</name>
</gene>
<comment type="pathway">
    <text evidence="1 5">Pyrimidine metabolism; UMP biosynthesis via salvage pathway; UMP from uridine: step 1/1.</text>
</comment>
<dbReference type="GO" id="GO:0044211">
    <property type="term" value="P:CTP salvage"/>
    <property type="evidence" value="ECO:0007669"/>
    <property type="project" value="UniProtKB-UniPathway"/>
</dbReference>
<dbReference type="InterPro" id="IPR027417">
    <property type="entry name" value="P-loop_NTPase"/>
</dbReference>
<dbReference type="GeneID" id="26909418"/>
<comment type="pathway">
    <text evidence="5">Pyrimidine metabolism; CTP biosynthesis via salvage pathway; CTP from cytidine: step 1/3.</text>
</comment>
<comment type="caution">
    <text evidence="7">The sequence shown here is derived from an EMBL/GenBank/DDBJ whole genome shotgun (WGS) entry which is preliminary data.</text>
</comment>
<dbReference type="UniPathway" id="UPA00579">
    <property type="reaction ID" value="UER00640"/>
</dbReference>
<evidence type="ECO:0000313" key="7">
    <source>
        <dbReference type="EMBL" id="KPA74450.1"/>
    </source>
</evidence>
<dbReference type="InterPro" id="IPR000764">
    <property type="entry name" value="Uridine_kinase-like"/>
</dbReference>
<dbReference type="EMBL" id="LGTL01000029">
    <property type="protein sequence ID" value="KPA74450.1"/>
    <property type="molecule type" value="Genomic_DNA"/>
</dbReference>
<dbReference type="VEuPathDB" id="TriTrypDB:LpyrH10_29_0500"/>
<feature type="domain" description="Phosphoribulokinase/uridine kinase" evidence="6">
    <location>
        <begin position="5"/>
        <end position="195"/>
    </location>
</feature>
<keyword evidence="8" id="KW-1185">Reference proteome</keyword>
<dbReference type="GO" id="GO:0004849">
    <property type="term" value="F:uridine kinase activity"/>
    <property type="evidence" value="ECO:0007669"/>
    <property type="project" value="UniProtKB-EC"/>
</dbReference>
<evidence type="ECO:0000313" key="8">
    <source>
        <dbReference type="Proteomes" id="UP000037923"/>
    </source>
</evidence>
<evidence type="ECO:0000256" key="3">
    <source>
        <dbReference type="ARBA" id="ARBA00022741"/>
    </source>
</evidence>
<comment type="catalytic activity">
    <reaction evidence="5">
        <text>cytidine + ATP = CMP + ADP + H(+)</text>
        <dbReference type="Rhea" id="RHEA:24674"/>
        <dbReference type="ChEBI" id="CHEBI:15378"/>
        <dbReference type="ChEBI" id="CHEBI:17562"/>
        <dbReference type="ChEBI" id="CHEBI:30616"/>
        <dbReference type="ChEBI" id="CHEBI:60377"/>
        <dbReference type="ChEBI" id="CHEBI:456216"/>
        <dbReference type="EC" id="2.7.1.48"/>
    </reaction>
</comment>
<comment type="similarity">
    <text evidence="5">Belongs to the uridine kinase family.</text>
</comment>
<keyword evidence="2 5" id="KW-0808">Transferase</keyword>
<keyword evidence="3 5" id="KW-0547">Nucleotide-binding</keyword>